<proteinExistence type="predicted"/>
<name>A0A5N6NZJ2_9ASTR</name>
<sequence>MRNSVRRISQRLKDQRVCCQHLLYHKSNQLQSLSEDYPQKSLSLSLENAEENFQKPLIFRSFIVFESSEALNLLSVGLPKWFVLYSFQ</sequence>
<gene>
    <name evidence="1" type="ORF">E3N88_15916</name>
</gene>
<keyword evidence="2" id="KW-1185">Reference proteome</keyword>
<dbReference type="AlphaFoldDB" id="A0A5N6NZJ2"/>
<reference evidence="1 2" key="1">
    <citation type="submission" date="2019-05" db="EMBL/GenBank/DDBJ databases">
        <title>Mikania micrantha, genome provides insights into the molecular mechanism of rapid growth.</title>
        <authorList>
            <person name="Liu B."/>
        </authorList>
    </citation>
    <scope>NUCLEOTIDE SEQUENCE [LARGE SCALE GENOMIC DNA]</scope>
    <source>
        <strain evidence="1">NLD-2019</strain>
        <tissue evidence="1">Leaf</tissue>
    </source>
</reference>
<protein>
    <submittedName>
        <fullName evidence="1">Uncharacterized protein</fullName>
    </submittedName>
</protein>
<comment type="caution">
    <text evidence="1">The sequence shown here is derived from an EMBL/GenBank/DDBJ whole genome shotgun (WGS) entry which is preliminary data.</text>
</comment>
<dbReference type="EMBL" id="SZYD01000008">
    <property type="protein sequence ID" value="KAD5508213.1"/>
    <property type="molecule type" value="Genomic_DNA"/>
</dbReference>
<evidence type="ECO:0000313" key="1">
    <source>
        <dbReference type="EMBL" id="KAD5508213.1"/>
    </source>
</evidence>
<evidence type="ECO:0000313" key="2">
    <source>
        <dbReference type="Proteomes" id="UP000326396"/>
    </source>
</evidence>
<organism evidence="1 2">
    <name type="scientific">Mikania micrantha</name>
    <name type="common">bitter vine</name>
    <dbReference type="NCBI Taxonomy" id="192012"/>
    <lineage>
        <taxon>Eukaryota</taxon>
        <taxon>Viridiplantae</taxon>
        <taxon>Streptophyta</taxon>
        <taxon>Embryophyta</taxon>
        <taxon>Tracheophyta</taxon>
        <taxon>Spermatophyta</taxon>
        <taxon>Magnoliopsida</taxon>
        <taxon>eudicotyledons</taxon>
        <taxon>Gunneridae</taxon>
        <taxon>Pentapetalae</taxon>
        <taxon>asterids</taxon>
        <taxon>campanulids</taxon>
        <taxon>Asterales</taxon>
        <taxon>Asteraceae</taxon>
        <taxon>Asteroideae</taxon>
        <taxon>Heliantheae alliance</taxon>
        <taxon>Eupatorieae</taxon>
        <taxon>Mikania</taxon>
    </lineage>
</organism>
<accession>A0A5N6NZJ2</accession>
<dbReference type="Proteomes" id="UP000326396">
    <property type="component" value="Linkage Group LG16"/>
</dbReference>